<name>A0A7J0DCM5_9ERIC</name>
<protein>
    <recommendedName>
        <fullName evidence="4">Transmembrane protein</fullName>
    </recommendedName>
</protein>
<sequence length="292" mass="32895">MGEVVIAHSFKGTMTSIRARRKRKQLAGDASKESNKKKGETSSAFLPFSNVHAELWKPIFSIVELGKEVTVADFVKDHDTSLALVQASCRTPSWDLHGGWLACLSELGIPKDNPSWVKAAHEAKLPKSPKRYSPLIPPDYNEEEYMNQLAKEAYSHRVRLTLEFFAKSQSLFALGVFEVVSAIIGDLNYLVWSFPIWVGLPVSYVLVHFLFVHQQGRGLKIDLQRDYNFESESPSIRRFVCCFPRCFPIGPQNVCQFLDPFAFGLYKPLPDPLLDYFVGGLGLPIALRVARC</sequence>
<feature type="transmembrane region" description="Helical" evidence="1">
    <location>
        <begin position="190"/>
        <end position="211"/>
    </location>
</feature>
<evidence type="ECO:0000313" key="3">
    <source>
        <dbReference type="Proteomes" id="UP000585474"/>
    </source>
</evidence>
<comment type="caution">
    <text evidence="2">The sequence shown here is derived from an EMBL/GenBank/DDBJ whole genome shotgun (WGS) entry which is preliminary data.</text>
</comment>
<dbReference type="EMBL" id="BJWL01000160">
    <property type="protein sequence ID" value="GFS32290.1"/>
    <property type="molecule type" value="Genomic_DNA"/>
</dbReference>
<organism evidence="2 3">
    <name type="scientific">Actinidia rufa</name>
    <dbReference type="NCBI Taxonomy" id="165716"/>
    <lineage>
        <taxon>Eukaryota</taxon>
        <taxon>Viridiplantae</taxon>
        <taxon>Streptophyta</taxon>
        <taxon>Embryophyta</taxon>
        <taxon>Tracheophyta</taxon>
        <taxon>Spermatophyta</taxon>
        <taxon>Magnoliopsida</taxon>
        <taxon>eudicotyledons</taxon>
        <taxon>Gunneridae</taxon>
        <taxon>Pentapetalae</taxon>
        <taxon>asterids</taxon>
        <taxon>Ericales</taxon>
        <taxon>Actinidiaceae</taxon>
        <taxon>Actinidia</taxon>
    </lineage>
</organism>
<evidence type="ECO:0008006" key="4">
    <source>
        <dbReference type="Google" id="ProtNLM"/>
    </source>
</evidence>
<evidence type="ECO:0000256" key="1">
    <source>
        <dbReference type="SAM" id="Phobius"/>
    </source>
</evidence>
<dbReference type="AlphaFoldDB" id="A0A7J0DCM5"/>
<dbReference type="Proteomes" id="UP000585474">
    <property type="component" value="Unassembled WGS sequence"/>
</dbReference>
<gene>
    <name evidence="2" type="ORF">Acr_00g0021780</name>
</gene>
<keyword evidence="1" id="KW-0472">Membrane</keyword>
<evidence type="ECO:0000313" key="2">
    <source>
        <dbReference type="EMBL" id="GFS32290.1"/>
    </source>
</evidence>
<reference evidence="3" key="1">
    <citation type="submission" date="2019-07" db="EMBL/GenBank/DDBJ databases">
        <title>De Novo Assembly of kiwifruit Actinidia rufa.</title>
        <authorList>
            <person name="Sugita-Konishi S."/>
            <person name="Sato K."/>
            <person name="Mori E."/>
            <person name="Abe Y."/>
            <person name="Kisaki G."/>
            <person name="Hamano K."/>
            <person name="Suezawa K."/>
            <person name="Otani M."/>
            <person name="Fukuda T."/>
            <person name="Manabe T."/>
            <person name="Gomi K."/>
            <person name="Tabuchi M."/>
            <person name="Akimitsu K."/>
            <person name="Kataoka I."/>
        </authorList>
    </citation>
    <scope>NUCLEOTIDE SEQUENCE [LARGE SCALE GENOMIC DNA]</scope>
    <source>
        <strain evidence="3">cv. Fuchu</strain>
    </source>
</reference>
<keyword evidence="3" id="KW-1185">Reference proteome</keyword>
<keyword evidence="1" id="KW-1133">Transmembrane helix</keyword>
<proteinExistence type="predicted"/>
<keyword evidence="1" id="KW-0812">Transmembrane</keyword>
<accession>A0A7J0DCM5</accession>